<evidence type="ECO:0000256" key="1">
    <source>
        <dbReference type="SAM" id="Phobius"/>
    </source>
</evidence>
<keyword evidence="1" id="KW-0472">Membrane</keyword>
<keyword evidence="1" id="KW-1133">Transmembrane helix</keyword>
<dbReference type="Proteomes" id="UP000501421">
    <property type="component" value="Chromosome"/>
</dbReference>
<keyword evidence="3" id="KW-1185">Reference proteome</keyword>
<organism evidence="2 3">
    <name type="scientific">Geobacillus subterraneus</name>
    <dbReference type="NCBI Taxonomy" id="129338"/>
    <lineage>
        <taxon>Bacteria</taxon>
        <taxon>Bacillati</taxon>
        <taxon>Bacillota</taxon>
        <taxon>Bacilli</taxon>
        <taxon>Bacillales</taxon>
        <taxon>Anoxybacillaceae</taxon>
        <taxon>Geobacillus</taxon>
    </lineage>
</organism>
<feature type="transmembrane region" description="Helical" evidence="1">
    <location>
        <begin position="58"/>
        <end position="75"/>
    </location>
</feature>
<feature type="transmembrane region" description="Helical" evidence="1">
    <location>
        <begin position="258"/>
        <end position="275"/>
    </location>
</feature>
<feature type="transmembrane region" description="Helical" evidence="1">
    <location>
        <begin position="20"/>
        <end position="38"/>
    </location>
</feature>
<evidence type="ECO:0000313" key="2">
    <source>
        <dbReference type="EMBL" id="BBW96773.1"/>
    </source>
</evidence>
<keyword evidence="1" id="KW-0812">Transmembrane</keyword>
<protein>
    <submittedName>
        <fullName evidence="2">Uncharacterized protein</fullName>
    </submittedName>
</protein>
<evidence type="ECO:0000313" key="3">
    <source>
        <dbReference type="Proteomes" id="UP000501421"/>
    </source>
</evidence>
<reference evidence="3" key="1">
    <citation type="journal article" date="2020" name="Microbiol. Resour. Announc.">
        <title>Complete Genome Sequence of Geobacillus sp. Strain E55-1, Isolated from Mine Geyser in Japan.</title>
        <authorList>
            <person name="Miyazaki K."/>
            <person name="Hase E."/>
            <person name="Tokito N."/>
        </authorList>
    </citation>
    <scope>NUCLEOTIDE SEQUENCE [LARGE SCALE GENOMIC DNA]</scope>
    <source>
        <strain evidence="3">E55-1</strain>
    </source>
</reference>
<feature type="transmembrane region" description="Helical" evidence="1">
    <location>
        <begin position="144"/>
        <end position="164"/>
    </location>
</feature>
<proteinExistence type="predicted"/>
<dbReference type="EMBL" id="AP022557">
    <property type="protein sequence ID" value="BBW96773.1"/>
    <property type="molecule type" value="Genomic_DNA"/>
</dbReference>
<name>A0A679FLI8_9BACL</name>
<gene>
    <name evidence="2" type="ORF">GsuE55_16060</name>
</gene>
<feature type="transmembrane region" description="Helical" evidence="1">
    <location>
        <begin position="232"/>
        <end position="251"/>
    </location>
</feature>
<feature type="transmembrane region" description="Helical" evidence="1">
    <location>
        <begin position="171"/>
        <end position="189"/>
    </location>
</feature>
<sequence>MTLFARLSWFYAKHMGKSILYVGTYTFWFIMLMMRFLIRQYDSFGKTDYGNFVGEMTLIVQAAMLLFMVFFYKLFSDEYRFGANLLFAGSLRITALKIAALLANHLLFLAFFTSLQVVLVWQFYRTWSLPFSSLYTETISYIVAYWLLPLVFAFFLGIFTALLFGKSRLSFAWMVIIWLAIGPVNTQLFSRYFQRLPFSDVRSLFYIGPLNMDDVFRDVIGYNVSLPTYMKLLFWILTSMMAVWAILWKTARTTKEKAAIIIGVTLLLAGDAWVFPHICTGSKLVFSYADLDQENDFYRTHNPTISPSTLRYSIERYDIQLEAKNSVHAKVKATLRQIQGNTLSFVLYHHFSLKQITDQTGKQLPFIQQGDVITVKRSSNRLTDEWTFEYQMNDSAQIPVSPRYLFLPSDFSWLPTKADHAPFAFVNVHSSPAPVSMQPSHPIHYTLSFHGTVPFYTNLPLRSDGMYEGVVSSGITAIAGMFLKERIGPWQIVYPADWSNLEQDWSVFERHVRRIHHDTVQMFGLKGVKLPTNIVLLAPHGEQRSVYRSDHLLLQIDTPYSLHSQEGTLMYLPEILTEGLLWKETHSSRQKEVFQALLTRWFQQQLALPYSGGDLTFDVALSVDSPDGKTEEELRQLFGEYERLSDRKKQKFLALWYKQIKEGADDSWEKTIQLIRMVREGQT</sequence>
<dbReference type="AlphaFoldDB" id="A0A679FLI8"/>
<feature type="transmembrane region" description="Helical" evidence="1">
    <location>
        <begin position="96"/>
        <end position="124"/>
    </location>
</feature>
<dbReference type="RefSeq" id="WP_033843491.1">
    <property type="nucleotide sequence ID" value="NZ_AP022557.1"/>
</dbReference>
<accession>A0A679FLI8</accession>